<reference evidence="1 2" key="2">
    <citation type="submission" date="2018-11" db="EMBL/GenBank/DDBJ databases">
        <authorList>
            <consortium name="Pathogen Informatics"/>
        </authorList>
    </citation>
    <scope>NUCLEOTIDE SEQUENCE [LARGE SCALE GENOMIC DNA]</scope>
</reference>
<dbReference type="EMBL" id="UZAM01011543">
    <property type="protein sequence ID" value="VDP16854.1"/>
    <property type="molecule type" value="Genomic_DNA"/>
</dbReference>
<dbReference type="PANTHER" id="PTHR37437">
    <property type="entry name" value="LIPOCALIN-RELATED PROTEIN-RELATED"/>
    <property type="match status" value="1"/>
</dbReference>
<reference evidence="3" key="1">
    <citation type="submission" date="2016-06" db="UniProtKB">
        <authorList>
            <consortium name="WormBaseParasite"/>
        </authorList>
    </citation>
    <scope>IDENTIFICATION</scope>
</reference>
<sequence length="226" mass="25896">MVGIISGLANMFKGFPKEELEMDKALGRWHQMYKSSINLDGSQESVYCEVAYFDKNRVMGEGGMSMLEAYRTSSKDGELHTFKRDLSKSGPGEYWMFTEDYFYPKQFFIYKLGPVKNGLYEYFIATDSNRLSLMVFARDPLIFQQQYDSQVQEQLSKGGFGGFSFWNRPSLIYQNIDCTYPTQNEIKIRRTMSKVNEPKSSHAPATPPLDSTLKKAGNYVKLLFGG</sequence>
<evidence type="ECO:0000313" key="1">
    <source>
        <dbReference type="EMBL" id="VDP16854.1"/>
    </source>
</evidence>
<evidence type="ECO:0000313" key="2">
    <source>
        <dbReference type="Proteomes" id="UP000270296"/>
    </source>
</evidence>
<dbReference type="AlphaFoldDB" id="A0A183IXN8"/>
<dbReference type="InterPro" id="IPR012674">
    <property type="entry name" value="Calycin"/>
</dbReference>
<name>A0A183IXN8_9BILA</name>
<dbReference type="Proteomes" id="UP000270296">
    <property type="component" value="Unassembled WGS sequence"/>
</dbReference>
<dbReference type="SUPFAM" id="SSF50814">
    <property type="entry name" value="Lipocalins"/>
    <property type="match status" value="1"/>
</dbReference>
<proteinExistence type="predicted"/>
<dbReference type="Gene3D" id="2.40.128.20">
    <property type="match status" value="1"/>
</dbReference>
<protein>
    <submittedName>
        <fullName evidence="3">Lipocln_cytosolic_FA-bd_dom domain-containing protein</fullName>
    </submittedName>
</protein>
<accession>A0A183IXN8</accession>
<gene>
    <name evidence="1" type="ORF">SBAD_LOCUS8386</name>
</gene>
<dbReference type="OrthoDB" id="565904at2759"/>
<dbReference type="WBParaSite" id="SBAD_0000869501-mRNA-1">
    <property type="protein sequence ID" value="SBAD_0000869501-mRNA-1"/>
    <property type="gene ID" value="SBAD_0000869501"/>
</dbReference>
<organism evidence="3">
    <name type="scientific">Soboliphyme baturini</name>
    <dbReference type="NCBI Taxonomy" id="241478"/>
    <lineage>
        <taxon>Eukaryota</taxon>
        <taxon>Metazoa</taxon>
        <taxon>Ecdysozoa</taxon>
        <taxon>Nematoda</taxon>
        <taxon>Enoplea</taxon>
        <taxon>Dorylaimia</taxon>
        <taxon>Dioctophymatida</taxon>
        <taxon>Dioctophymatoidea</taxon>
        <taxon>Soboliphymatidae</taxon>
        <taxon>Soboliphyme</taxon>
    </lineage>
</organism>
<dbReference type="PANTHER" id="PTHR37437:SF1">
    <property type="entry name" value="LIPOCALIN-RELATED PROTEIN"/>
    <property type="match status" value="1"/>
</dbReference>
<keyword evidence="2" id="KW-1185">Reference proteome</keyword>
<evidence type="ECO:0000313" key="3">
    <source>
        <dbReference type="WBParaSite" id="SBAD_0000869501-mRNA-1"/>
    </source>
</evidence>